<protein>
    <submittedName>
        <fullName evidence="1">Uncharacterized protein</fullName>
    </submittedName>
</protein>
<proteinExistence type="predicted"/>
<sequence>MSLNKQTTSYARPSYVLVACFLAVQTCGHPLLTDGLIGYQPQHSPVLYPRCYSFMQSCLRSCG</sequence>
<reference evidence="1 2" key="1">
    <citation type="submission" date="2018-09" db="EMBL/GenBank/DDBJ databases">
        <title>Genomic investigation of the strawberry pathogen Phytophthora fragariae indicates pathogenicity is determined by transcriptional variation in three key races.</title>
        <authorList>
            <person name="Adams T.M."/>
            <person name="Armitage A.D."/>
            <person name="Sobczyk M.K."/>
            <person name="Bates H.J."/>
            <person name="Dunwell J.M."/>
            <person name="Nellist C.F."/>
            <person name="Harrison R.J."/>
        </authorList>
    </citation>
    <scope>NUCLEOTIDE SEQUENCE [LARGE SCALE GENOMIC DNA]</scope>
    <source>
        <strain evidence="1 2">SCRP245</strain>
    </source>
</reference>
<organism evidence="1 2">
    <name type="scientific">Phytophthora fragariae</name>
    <dbReference type="NCBI Taxonomy" id="53985"/>
    <lineage>
        <taxon>Eukaryota</taxon>
        <taxon>Sar</taxon>
        <taxon>Stramenopiles</taxon>
        <taxon>Oomycota</taxon>
        <taxon>Peronosporomycetes</taxon>
        <taxon>Peronosporales</taxon>
        <taxon>Peronosporaceae</taxon>
        <taxon>Phytophthora</taxon>
    </lineage>
</organism>
<dbReference type="AlphaFoldDB" id="A0A6A3JC35"/>
<accession>A0A6A3JC35</accession>
<evidence type="ECO:0000313" key="2">
    <source>
        <dbReference type="Proteomes" id="UP000460718"/>
    </source>
</evidence>
<name>A0A6A3JC35_9STRA</name>
<dbReference type="Proteomes" id="UP000460718">
    <property type="component" value="Unassembled WGS sequence"/>
</dbReference>
<comment type="caution">
    <text evidence="1">The sequence shown here is derived from an EMBL/GenBank/DDBJ whole genome shotgun (WGS) entry which is preliminary data.</text>
</comment>
<gene>
    <name evidence="1" type="ORF">PF011_g18644</name>
</gene>
<dbReference type="EMBL" id="QXFW01001509">
    <property type="protein sequence ID" value="KAE8989734.1"/>
    <property type="molecule type" value="Genomic_DNA"/>
</dbReference>
<evidence type="ECO:0000313" key="1">
    <source>
        <dbReference type="EMBL" id="KAE8989734.1"/>
    </source>
</evidence>